<keyword evidence="2" id="KW-0223">Dioxygenase</keyword>
<proteinExistence type="predicted"/>
<dbReference type="AlphaFoldDB" id="A0A2U1CP79"/>
<dbReference type="CDD" id="cd07359">
    <property type="entry name" value="PCA_45_Doxase_B_like"/>
    <property type="match status" value="1"/>
</dbReference>
<reference evidence="2 3" key="1">
    <citation type="submission" date="2018-04" db="EMBL/GenBank/DDBJ databases">
        <title>Genomic Encyclopedia of Type Strains, Phase IV (KMG-IV): sequencing the most valuable type-strain genomes for metagenomic binning, comparative biology and taxonomic classification.</title>
        <authorList>
            <person name="Goeker M."/>
        </authorList>
    </citation>
    <scope>NUCLEOTIDE SEQUENCE [LARGE SCALE GENOMIC DNA]</scope>
    <source>
        <strain evidence="2 3">DSM 10065</strain>
    </source>
</reference>
<evidence type="ECO:0000313" key="3">
    <source>
        <dbReference type="Proteomes" id="UP000246145"/>
    </source>
</evidence>
<evidence type="ECO:0000313" key="2">
    <source>
        <dbReference type="EMBL" id="PVY67686.1"/>
    </source>
</evidence>
<accession>A0A2U1CP79</accession>
<dbReference type="GO" id="GO:0008198">
    <property type="term" value="F:ferrous iron binding"/>
    <property type="evidence" value="ECO:0007669"/>
    <property type="project" value="InterPro"/>
</dbReference>
<dbReference type="InterPro" id="IPR004183">
    <property type="entry name" value="Xdiol_dOase_suB"/>
</dbReference>
<gene>
    <name evidence="2" type="ORF">C7440_0069</name>
</gene>
<dbReference type="OrthoDB" id="1676816at2"/>
<dbReference type="RefSeq" id="WP_116517017.1">
    <property type="nucleotide sequence ID" value="NZ_JACCEX010000001.1"/>
</dbReference>
<dbReference type="EMBL" id="QEKO01000001">
    <property type="protein sequence ID" value="PVY67686.1"/>
    <property type="molecule type" value="Genomic_DNA"/>
</dbReference>
<dbReference type="Pfam" id="PF02900">
    <property type="entry name" value="LigB"/>
    <property type="match status" value="1"/>
</dbReference>
<dbReference type="SUPFAM" id="SSF53213">
    <property type="entry name" value="LigB-like"/>
    <property type="match status" value="1"/>
</dbReference>
<dbReference type="Proteomes" id="UP000246145">
    <property type="component" value="Unassembled WGS sequence"/>
</dbReference>
<feature type="domain" description="Extradiol ring-cleavage dioxygenase class III enzyme subunit B" evidence="1">
    <location>
        <begin position="7"/>
        <end position="264"/>
    </location>
</feature>
<sequence>MAEVVGVYATSHTPVMLNFPNAIPDADRKEIFDAFATVGDELRALRPDAVVIISDDHVHNFFLNNLPAFCIGATDFYPTPVEHWLKAEKRVLAGHGSLGAYLVTMALQEGFDPALSMDLTLDHGVLTPLELAGIAGEVAVVPILVNCVQPPLPTMSRALQWGRFLAKALRSFPEDLRIAVLATGGLSHDISTPRMGMVNEDFDRKFLALLAGGDDAALVDYAAGHVDEAGNGAEEVRTWLIAHGAARGVFEQIYYKPMPDWYTGIGLGRWALQEKA</sequence>
<name>A0A2U1CP79_9BURK</name>
<dbReference type="Gene3D" id="3.40.830.10">
    <property type="entry name" value="LigB-like"/>
    <property type="match status" value="1"/>
</dbReference>
<dbReference type="GO" id="GO:0016702">
    <property type="term" value="F:oxidoreductase activity, acting on single donors with incorporation of molecular oxygen, incorporation of two atoms of oxygen"/>
    <property type="evidence" value="ECO:0007669"/>
    <property type="project" value="UniProtKB-ARBA"/>
</dbReference>
<organism evidence="2 3">
    <name type="scientific">Pusillimonas noertemannii</name>
    <dbReference type="NCBI Taxonomy" id="305977"/>
    <lineage>
        <taxon>Bacteria</taxon>
        <taxon>Pseudomonadati</taxon>
        <taxon>Pseudomonadota</taxon>
        <taxon>Betaproteobacteria</taxon>
        <taxon>Burkholderiales</taxon>
        <taxon>Alcaligenaceae</taxon>
        <taxon>Pusillimonas</taxon>
    </lineage>
</organism>
<evidence type="ECO:0000259" key="1">
    <source>
        <dbReference type="Pfam" id="PF02900"/>
    </source>
</evidence>
<keyword evidence="3" id="KW-1185">Reference proteome</keyword>
<protein>
    <submittedName>
        <fullName evidence="2">Protocatechuate 4,5-dioxygenase beta chain/2,3-dihydroxyphenylpropionate 1,2-dioxygenase/2'-aminobiphenyl-2,3-diol 1,2-dioxygenase large subunit</fullName>
    </submittedName>
</protein>
<keyword evidence="2" id="KW-0560">Oxidoreductase</keyword>
<comment type="caution">
    <text evidence="2">The sequence shown here is derived from an EMBL/GenBank/DDBJ whole genome shotgun (WGS) entry which is preliminary data.</text>
</comment>